<evidence type="ECO:0000256" key="1">
    <source>
        <dbReference type="SAM" id="MobiDB-lite"/>
    </source>
</evidence>
<sequence>MKTETPGYVSALLRPIPGQATDRKVWSIPLGGVWVPFLTATNAAGETAIPAEALGNPLRLALEKDGTPKFSTSGRPVFRVAKEVADQVRIVKDNFVAGLMAYTESVAKGMPAQFKNQVEAALKAGEPLAQKDADTLADYAASQTPEAAPVSEAEKVLATA</sequence>
<gene>
    <name evidence="2" type="ORF">LCGC14_0938640</name>
</gene>
<evidence type="ECO:0000313" key="2">
    <source>
        <dbReference type="EMBL" id="KKN20121.1"/>
    </source>
</evidence>
<reference evidence="2" key="1">
    <citation type="journal article" date="2015" name="Nature">
        <title>Complex archaea that bridge the gap between prokaryotes and eukaryotes.</title>
        <authorList>
            <person name="Spang A."/>
            <person name="Saw J.H."/>
            <person name="Jorgensen S.L."/>
            <person name="Zaremba-Niedzwiedzka K."/>
            <person name="Martijn J."/>
            <person name="Lind A.E."/>
            <person name="van Eijk R."/>
            <person name="Schleper C."/>
            <person name="Guy L."/>
            <person name="Ettema T.J."/>
        </authorList>
    </citation>
    <scope>NUCLEOTIDE SEQUENCE</scope>
</reference>
<dbReference type="EMBL" id="LAZR01003270">
    <property type="protein sequence ID" value="KKN20121.1"/>
    <property type="molecule type" value="Genomic_DNA"/>
</dbReference>
<protein>
    <submittedName>
        <fullName evidence="2">Uncharacterized protein</fullName>
    </submittedName>
</protein>
<feature type="region of interest" description="Disordered" evidence="1">
    <location>
        <begin position="140"/>
        <end position="160"/>
    </location>
</feature>
<organism evidence="2">
    <name type="scientific">marine sediment metagenome</name>
    <dbReference type="NCBI Taxonomy" id="412755"/>
    <lineage>
        <taxon>unclassified sequences</taxon>
        <taxon>metagenomes</taxon>
        <taxon>ecological metagenomes</taxon>
    </lineage>
</organism>
<accession>A0A0F9R4A5</accession>
<name>A0A0F9R4A5_9ZZZZ</name>
<dbReference type="AlphaFoldDB" id="A0A0F9R4A5"/>
<proteinExistence type="predicted"/>
<comment type="caution">
    <text evidence="2">The sequence shown here is derived from an EMBL/GenBank/DDBJ whole genome shotgun (WGS) entry which is preliminary data.</text>
</comment>